<dbReference type="PANTHER" id="PTHR47505">
    <property type="entry name" value="DNA UTILIZATION PROTEIN YHGH"/>
    <property type="match status" value="1"/>
</dbReference>
<organism evidence="3 4">
    <name type="scientific">Heyndrickxia coagulans</name>
    <name type="common">Weizmannia coagulans</name>
    <dbReference type="NCBI Taxonomy" id="1398"/>
    <lineage>
        <taxon>Bacteria</taxon>
        <taxon>Bacillati</taxon>
        <taxon>Bacillota</taxon>
        <taxon>Bacilli</taxon>
        <taxon>Bacillales</taxon>
        <taxon>Bacillaceae</taxon>
        <taxon>Heyndrickxia</taxon>
    </lineage>
</organism>
<dbReference type="InterPro" id="IPR051910">
    <property type="entry name" value="ComF/GntX_DNA_util-trans"/>
</dbReference>
<proteinExistence type="inferred from homology"/>
<reference evidence="4" key="1">
    <citation type="submission" date="2016-01" db="EMBL/GenBank/DDBJ databases">
        <authorList>
            <person name="Mitreva M."/>
            <person name="Pepin K.H."/>
            <person name="Mihindukulasuriya K.A."/>
            <person name="Fulton R."/>
            <person name="Fronick C."/>
            <person name="O'Laughlin M."/>
            <person name="Miner T."/>
            <person name="Herter B."/>
            <person name="Rosa B.A."/>
            <person name="Cordes M."/>
            <person name="Tomlinson C."/>
            <person name="Wollam A."/>
            <person name="Palsikar V.B."/>
            <person name="Mardis E.R."/>
            <person name="Wilson R.K."/>
        </authorList>
    </citation>
    <scope>NUCLEOTIDE SEQUENCE [LARGE SCALE GENOMIC DNA]</scope>
    <source>
        <strain evidence="4">GED7749B</strain>
    </source>
</reference>
<dbReference type="EMBL" id="LRPN01000047">
    <property type="protein sequence ID" value="KWZ82946.1"/>
    <property type="molecule type" value="Genomic_DNA"/>
</dbReference>
<dbReference type="AlphaFoldDB" id="A0A133KTY9"/>
<dbReference type="SUPFAM" id="SSF53271">
    <property type="entry name" value="PRTase-like"/>
    <property type="match status" value="1"/>
</dbReference>
<dbReference type="PATRIC" id="fig|1398.22.peg.1438"/>
<dbReference type="InterPro" id="IPR000836">
    <property type="entry name" value="PRTase_dom"/>
</dbReference>
<accession>A0A133KTY9</accession>
<dbReference type="CDD" id="cd06223">
    <property type="entry name" value="PRTases_typeI"/>
    <property type="match status" value="1"/>
</dbReference>
<comment type="caution">
    <text evidence="3">The sequence shown here is derived from an EMBL/GenBank/DDBJ whole genome shotgun (WGS) entry which is preliminary data.</text>
</comment>
<protein>
    <submittedName>
        <fullName evidence="3">ComF family protein</fullName>
    </submittedName>
</protein>
<evidence type="ECO:0000259" key="2">
    <source>
        <dbReference type="Pfam" id="PF00156"/>
    </source>
</evidence>
<gene>
    <name evidence="3" type="ORF">HMPREF3213_01430</name>
</gene>
<dbReference type="Pfam" id="PF00156">
    <property type="entry name" value="Pribosyltran"/>
    <property type="match status" value="1"/>
</dbReference>
<name>A0A133KTY9_HEYCO</name>
<dbReference type="InterPro" id="IPR029057">
    <property type="entry name" value="PRTase-like"/>
</dbReference>
<dbReference type="PANTHER" id="PTHR47505:SF1">
    <property type="entry name" value="DNA UTILIZATION PROTEIN YHGH"/>
    <property type="match status" value="1"/>
</dbReference>
<dbReference type="Proteomes" id="UP000070376">
    <property type="component" value="Unassembled WGS sequence"/>
</dbReference>
<evidence type="ECO:0000256" key="1">
    <source>
        <dbReference type="ARBA" id="ARBA00008007"/>
    </source>
</evidence>
<dbReference type="RefSeq" id="WP_061086679.1">
    <property type="nucleotide sequence ID" value="NZ_KQ955825.1"/>
</dbReference>
<evidence type="ECO:0000313" key="4">
    <source>
        <dbReference type="Proteomes" id="UP000070376"/>
    </source>
</evidence>
<evidence type="ECO:0000313" key="3">
    <source>
        <dbReference type="EMBL" id="KWZ82946.1"/>
    </source>
</evidence>
<comment type="similarity">
    <text evidence="1">Belongs to the ComF/GntX family.</text>
</comment>
<sequence>MHEYCLFCHQPLTHKLSWRTLIFPQPGPLLCEDCRAQLEKIAPPVCPKCSRPLAKLDASYVEGALCLDCARWEQDPEWAGVLDENISLYTYNDFCKEIFTRFKFRGDYALAAIFAGDIKEVLKSRTFDCIVPVPLSPERLSERLFNQAEALARAAGLETENILHRVHAEKQSKKTRAGRIHQAQTFYIEKEISIEGRSVLLVDDIYMTGSTVRHAAKALREAGARKIVSLTVARS</sequence>
<feature type="domain" description="Phosphoribosyltransferase" evidence="2">
    <location>
        <begin position="148"/>
        <end position="233"/>
    </location>
</feature>
<dbReference type="Gene3D" id="3.40.50.2020">
    <property type="match status" value="1"/>
</dbReference>